<evidence type="ECO:0000313" key="7">
    <source>
        <dbReference type="Proteomes" id="UP000509796"/>
    </source>
</evidence>
<accession>A0AB73V1A9</accession>
<dbReference type="CDD" id="cd19958">
    <property type="entry name" value="pyocin_knob"/>
    <property type="match status" value="1"/>
</dbReference>
<keyword evidence="3" id="KW-0175">Coiled coil</keyword>
<dbReference type="InterPro" id="IPR005068">
    <property type="entry name" value="Phage_lambda_Stf-r2"/>
</dbReference>
<dbReference type="EMBL" id="CP058571">
    <property type="protein sequence ID" value="QLG57221.1"/>
    <property type="molecule type" value="Genomic_DNA"/>
</dbReference>
<feature type="coiled-coil region" evidence="3">
    <location>
        <begin position="245"/>
        <end position="289"/>
    </location>
</feature>
<dbReference type="AlphaFoldDB" id="A0AB73V1A9"/>
<organism evidence="6 7">
    <name type="scientific">Escherichia coli</name>
    <dbReference type="NCBI Taxonomy" id="562"/>
    <lineage>
        <taxon>Bacteria</taxon>
        <taxon>Pseudomonadati</taxon>
        <taxon>Pseudomonadota</taxon>
        <taxon>Gammaproteobacteria</taxon>
        <taxon>Enterobacterales</taxon>
        <taxon>Enterobacteriaceae</taxon>
        <taxon>Escherichia</taxon>
    </lineage>
</organism>
<gene>
    <name evidence="6" type="ORF">HX136_10280</name>
</gene>
<evidence type="ECO:0000256" key="3">
    <source>
        <dbReference type="SAM" id="Coils"/>
    </source>
</evidence>
<dbReference type="GO" id="GO:0046718">
    <property type="term" value="P:symbiont entry into host cell"/>
    <property type="evidence" value="ECO:0007669"/>
    <property type="project" value="InterPro"/>
</dbReference>
<sequence length="529" mass="56276">MTQKYKTIITTEGRRKLAEALKPGGKKVTLAKMQVGDGNGQEVEPSEGQKQLVKKVWEGNISSITQDAENESFVTAELVIPADQGGFWVREIGLFDDEGALIAVGNVAEGYKPKLEEGSGREQVFRMVILLSNISALNIKLDLSVVMVTKAALDQAIKEHEKSGTHQSASTSTKGFVQLSSATDSDSEETAATSKAIKTLKGMINEKSSVTDATTSQKGIVRLSSETGSAAENAAATPKAVQLTMQKATEAEKLAEQAKQSAQAASEKASTLEQQINATNQTVQQLQQSTQSGAQKAKYTALTVDLNTLGKPEHHGDYYQSANKDATTAMHYPVEQAGYLSVKMGAWGFCQQEYTTWNPIRKFVRAVNGNFTGNGPWTDRKELGAEGPAGRQGPAGPTGPTGPTGPQGNTGPRGLQGETGRQGPTGETGPQGPTGRLVPGEIYSIGTYIIAALTPYVTDLNKTYQPGETVQGSRLKRCAIIKDASGNYMKANTDGIDGNLSSVPGSWMVCNEITSTNDNEGIGLFQRAY</sequence>
<feature type="compositionally biased region" description="Polar residues" evidence="4">
    <location>
        <begin position="165"/>
        <end position="184"/>
    </location>
</feature>
<dbReference type="InterPro" id="IPR022225">
    <property type="entry name" value="Phage_tail_fibre_N"/>
</dbReference>
<evidence type="ECO:0000256" key="2">
    <source>
        <dbReference type="ARBA" id="ARBA00022581"/>
    </source>
</evidence>
<dbReference type="RefSeq" id="WP_179231367.1">
    <property type="nucleotide sequence ID" value="NZ_CP058571.1"/>
</dbReference>
<proteinExistence type="predicted"/>
<evidence type="ECO:0000256" key="1">
    <source>
        <dbReference type="ARBA" id="ARBA00004328"/>
    </source>
</evidence>
<dbReference type="Pfam" id="PF03406">
    <property type="entry name" value="Phage_fiber_2"/>
    <property type="match status" value="2"/>
</dbReference>
<dbReference type="Proteomes" id="UP000509796">
    <property type="component" value="Chromosome"/>
</dbReference>
<dbReference type="PANTHER" id="PTHR35191">
    <property type="entry name" value="PROPHAGE SIDE TAIL FIBER PROTEIN HOMOLOG STFQ-RELATED"/>
    <property type="match status" value="1"/>
</dbReference>
<feature type="region of interest" description="Disordered" evidence="4">
    <location>
        <begin position="161"/>
        <end position="191"/>
    </location>
</feature>
<reference evidence="7" key="1">
    <citation type="submission" date="2020-06" db="EMBL/GenBank/DDBJ databases">
        <title>Identification and Characterisation of Fosfomycin Resistance in Escherichia coli Urinary Tract Infection Isolates from Australia.</title>
        <authorList>
            <person name="Mowlaboccus S."/>
            <person name="Daley D."/>
            <person name="Pang S."/>
            <person name="Gottlieb T."/>
            <person name="Nimmo G.R."/>
            <person name="George N."/>
            <person name="Korman T.M."/>
            <person name="Strietberg R."/>
            <person name="Robson J."/>
            <person name="Peachey G."/>
            <person name="Collignon P."/>
            <person name="Bradbury S."/>
            <person name="Colombi E."/>
            <person name="Ramsay J.P."/>
            <person name="Rogers B.A."/>
            <person name="Coombs G.W."/>
        </authorList>
    </citation>
    <scope>NUCLEOTIDE SEQUENCE [LARGE SCALE GENOMIC DNA]</scope>
    <source>
        <strain evidence="7">EC2</strain>
    </source>
</reference>
<dbReference type="GO" id="GO:0019062">
    <property type="term" value="P:virion attachment to host cell"/>
    <property type="evidence" value="ECO:0007669"/>
    <property type="project" value="InterPro"/>
</dbReference>
<feature type="domain" description="Phage tail fibre protein N-terminal" evidence="5">
    <location>
        <begin position="1"/>
        <end position="150"/>
    </location>
</feature>
<name>A0AB73V1A9_ECOLX</name>
<dbReference type="Pfam" id="PF01391">
    <property type="entry name" value="Collagen"/>
    <property type="match status" value="1"/>
</dbReference>
<dbReference type="InterPro" id="IPR051934">
    <property type="entry name" value="Phage_Tail_Fiber_Structural"/>
</dbReference>
<protein>
    <submittedName>
        <fullName evidence="6">Phage tail protein</fullName>
    </submittedName>
</protein>
<feature type="compositionally biased region" description="Low complexity" evidence="4">
    <location>
        <begin position="404"/>
        <end position="436"/>
    </location>
</feature>
<dbReference type="PANTHER" id="PTHR35191:SF1">
    <property type="entry name" value="PROPHAGE SIDE TAIL FIBER PROTEIN HOMOLOG STFQ-RELATED"/>
    <property type="match status" value="1"/>
</dbReference>
<feature type="region of interest" description="Disordered" evidence="4">
    <location>
        <begin position="369"/>
        <end position="438"/>
    </location>
</feature>
<dbReference type="InterPro" id="IPR008160">
    <property type="entry name" value="Collagen"/>
</dbReference>
<evidence type="ECO:0000313" key="6">
    <source>
        <dbReference type="EMBL" id="QLG57221.1"/>
    </source>
</evidence>
<comment type="subcellular location">
    <subcellularLocation>
        <location evidence="1">Virion</location>
    </subcellularLocation>
</comment>
<evidence type="ECO:0000259" key="5">
    <source>
        <dbReference type="Pfam" id="PF12571"/>
    </source>
</evidence>
<evidence type="ECO:0000256" key="4">
    <source>
        <dbReference type="SAM" id="MobiDB-lite"/>
    </source>
</evidence>
<dbReference type="Pfam" id="PF12571">
    <property type="entry name" value="Phage_tail_fib"/>
    <property type="match status" value="1"/>
</dbReference>
<keyword evidence="2" id="KW-0945">Host-virus interaction</keyword>